<gene>
    <name evidence="1" type="ORF">BCF55_0819</name>
</gene>
<organism evidence="1 2">
    <name type="scientific">Hydrogenivirga caldilitoris</name>
    <dbReference type="NCBI Taxonomy" id="246264"/>
    <lineage>
        <taxon>Bacteria</taxon>
        <taxon>Pseudomonadati</taxon>
        <taxon>Aquificota</taxon>
        <taxon>Aquificia</taxon>
        <taxon>Aquificales</taxon>
        <taxon>Aquificaceae</taxon>
        <taxon>Hydrogenivirga</taxon>
    </lineage>
</organism>
<protein>
    <recommendedName>
        <fullName evidence="3">Alginate export protein</fullName>
    </recommendedName>
</protein>
<dbReference type="EMBL" id="RCCJ01000001">
    <property type="protein sequence ID" value="RLJ70543.1"/>
    <property type="molecule type" value="Genomic_DNA"/>
</dbReference>
<name>A0A497XUG5_9AQUI</name>
<reference evidence="1 2" key="1">
    <citation type="submission" date="2018-10" db="EMBL/GenBank/DDBJ databases">
        <title>Genomic Encyclopedia of Archaeal and Bacterial Type Strains, Phase II (KMG-II): from individual species to whole genera.</title>
        <authorList>
            <person name="Goeker M."/>
        </authorList>
    </citation>
    <scope>NUCLEOTIDE SEQUENCE [LARGE SCALE GENOMIC DNA]</scope>
    <source>
        <strain evidence="1 2">DSM 16510</strain>
    </source>
</reference>
<keyword evidence="2" id="KW-1185">Reference proteome</keyword>
<sequence>MKKELLLGAVLSTAVLSAPTYAVKLSDANIDFGIQYRVMYNNSNIGSEKQYDFFRQRLRLNLDVHTEENVGGFIQIEYRGGWGGSSPASSDPRGVYAINAFNRLQARGIRYGYLYFPAGPGKVMAGILPANDQVDQMLFSADWDLNIGGIAYAGSTGTFNWRAAYVRLVEGQALINNSQINKDQDEHFIVLDLNTKAGGVDVGVHWYGAYGKVCIPGTTQECIDSDNNPGNDAPATKLNQTWLGAHATADLDMFKVHGVVLYNTGKVGNTDNSGFLVRLEPSAKVGPANVSVLGVYSSGKETTDSKRGFITTHNVLGTAGYWAYTYIFTPHGPSDVNDFGLEPGNRGHGLITLQAKIDVPIMEKLSAQIVGGWFRSAKDMWYDSDGDNTIDTNAGKNLGTEFGVQLTYNTGKHMNLEFGGAVASIGDAGKYLYNGVDKSSVNEIFARLQLEF</sequence>
<dbReference type="OrthoDB" id="11029at2"/>
<comment type="caution">
    <text evidence="1">The sequence shown here is derived from an EMBL/GenBank/DDBJ whole genome shotgun (WGS) entry which is preliminary data.</text>
</comment>
<accession>A0A497XUG5</accession>
<dbReference type="RefSeq" id="WP_121010353.1">
    <property type="nucleotide sequence ID" value="NZ_RCCJ01000001.1"/>
</dbReference>
<evidence type="ECO:0008006" key="3">
    <source>
        <dbReference type="Google" id="ProtNLM"/>
    </source>
</evidence>
<evidence type="ECO:0000313" key="2">
    <source>
        <dbReference type="Proteomes" id="UP000267841"/>
    </source>
</evidence>
<proteinExistence type="predicted"/>
<evidence type="ECO:0000313" key="1">
    <source>
        <dbReference type="EMBL" id="RLJ70543.1"/>
    </source>
</evidence>
<dbReference type="Proteomes" id="UP000267841">
    <property type="component" value="Unassembled WGS sequence"/>
</dbReference>
<dbReference type="AlphaFoldDB" id="A0A497XUG5"/>